<protein>
    <submittedName>
        <fullName evidence="2">Uncharacterized protein</fullName>
    </submittedName>
</protein>
<dbReference type="STRING" id="151549.A0A4C1XHV5"/>
<accession>A0A4C1XHV5</accession>
<feature type="region of interest" description="Disordered" evidence="1">
    <location>
        <begin position="130"/>
        <end position="155"/>
    </location>
</feature>
<evidence type="ECO:0000313" key="3">
    <source>
        <dbReference type="Proteomes" id="UP000299102"/>
    </source>
</evidence>
<feature type="compositionally biased region" description="Basic residues" evidence="1">
    <location>
        <begin position="207"/>
        <end position="224"/>
    </location>
</feature>
<sequence length="339" mass="36087">MLHETQFQQTEGRYLAENMDKFFTDFHKTQQMRLLLTRGAAGSAGPAVGGPGAGVGVSGLTLGHYESPRHMLSAERLELDHKQRAAYGMGLGARCGEAAGDADDDLDFDPFKETQKALAEMIENENMHTNMAPPLVSGGSNDNTQDQDPGDPDQHNYPLILIRIARIEQFRHVSSTDGNLVRSRLPPPGFSHMNAFGVGAASGVSRPPHHAPHPTHHTPTHHHGFSSTNAMYSDWTQMDPAIMSTSVSYPKAGGMLQGAPGTGAQSPLSQQQQEVFARFNQLNVGGANGLAKSQAAAGPWGGKLGWTMAGAPFGVGVPLPPGFAPTKPAQRPTECIDAN</sequence>
<evidence type="ECO:0000313" key="2">
    <source>
        <dbReference type="EMBL" id="GBP61765.1"/>
    </source>
</evidence>
<evidence type="ECO:0000256" key="1">
    <source>
        <dbReference type="SAM" id="MobiDB-lite"/>
    </source>
</evidence>
<keyword evidence="3" id="KW-1185">Reference proteome</keyword>
<dbReference type="OrthoDB" id="1923159at2759"/>
<feature type="compositionally biased region" description="Polar residues" evidence="1">
    <location>
        <begin position="138"/>
        <end position="147"/>
    </location>
</feature>
<dbReference type="Proteomes" id="UP000299102">
    <property type="component" value="Unassembled WGS sequence"/>
</dbReference>
<dbReference type="EMBL" id="BGZK01000822">
    <property type="protein sequence ID" value="GBP61765.1"/>
    <property type="molecule type" value="Genomic_DNA"/>
</dbReference>
<comment type="caution">
    <text evidence="2">The sequence shown here is derived from an EMBL/GenBank/DDBJ whole genome shotgun (WGS) entry which is preliminary data.</text>
</comment>
<feature type="region of interest" description="Disordered" evidence="1">
    <location>
        <begin position="203"/>
        <end position="225"/>
    </location>
</feature>
<reference evidence="2 3" key="1">
    <citation type="journal article" date="2019" name="Commun. Biol.">
        <title>The bagworm genome reveals a unique fibroin gene that provides high tensile strength.</title>
        <authorList>
            <person name="Kono N."/>
            <person name="Nakamura H."/>
            <person name="Ohtoshi R."/>
            <person name="Tomita M."/>
            <person name="Numata K."/>
            <person name="Arakawa K."/>
        </authorList>
    </citation>
    <scope>NUCLEOTIDE SEQUENCE [LARGE SCALE GENOMIC DNA]</scope>
</reference>
<dbReference type="AlphaFoldDB" id="A0A4C1XHV5"/>
<gene>
    <name evidence="2" type="ORF">EVAR_96009_1</name>
</gene>
<organism evidence="2 3">
    <name type="scientific">Eumeta variegata</name>
    <name type="common">Bagworm moth</name>
    <name type="synonym">Eumeta japonica</name>
    <dbReference type="NCBI Taxonomy" id="151549"/>
    <lineage>
        <taxon>Eukaryota</taxon>
        <taxon>Metazoa</taxon>
        <taxon>Ecdysozoa</taxon>
        <taxon>Arthropoda</taxon>
        <taxon>Hexapoda</taxon>
        <taxon>Insecta</taxon>
        <taxon>Pterygota</taxon>
        <taxon>Neoptera</taxon>
        <taxon>Endopterygota</taxon>
        <taxon>Lepidoptera</taxon>
        <taxon>Glossata</taxon>
        <taxon>Ditrysia</taxon>
        <taxon>Tineoidea</taxon>
        <taxon>Psychidae</taxon>
        <taxon>Oiketicinae</taxon>
        <taxon>Eumeta</taxon>
    </lineage>
</organism>
<proteinExistence type="predicted"/>
<name>A0A4C1XHV5_EUMVA</name>